<dbReference type="Pfam" id="PF09902">
    <property type="entry name" value="DUF2129"/>
    <property type="match status" value="1"/>
</dbReference>
<evidence type="ECO:0000256" key="1">
    <source>
        <dbReference type="ARBA" id="ARBA00022490"/>
    </source>
</evidence>
<reference evidence="2 3" key="1">
    <citation type="journal article" date="2011" name="Int. J. Syst. Evol. Microbiol.">
        <title>Allobacillus halotolerans gen. nov., sp. nov. isolated from shrimp paste.</title>
        <authorList>
            <person name="Sheu S.Y."/>
            <person name="Arun A.B."/>
            <person name="Jiang S.R."/>
            <person name="Young C.C."/>
            <person name="Chen W.M."/>
        </authorList>
    </citation>
    <scope>NUCLEOTIDE SEQUENCE [LARGE SCALE GENOMIC DNA]</scope>
    <source>
        <strain evidence="2 3">LMG 24826</strain>
    </source>
</reference>
<keyword evidence="1" id="KW-0963">Cytoplasm</keyword>
<accession>A0ABS6GMY1</accession>
<sequence>MFTKRQGLIIWFRHMKNLRKLKRLGHLIYASKKKKYALIYVNQDELEDVKKIAENYNFVKSVEISHRPEVEMEFEQLKKPIKKQGELESFPKSS</sequence>
<dbReference type="Proteomes" id="UP000812672">
    <property type="component" value="Unassembled WGS sequence"/>
</dbReference>
<evidence type="ECO:0000313" key="3">
    <source>
        <dbReference type="Proteomes" id="UP000812672"/>
    </source>
</evidence>
<name>A0ABS6GMY1_9BACI</name>
<dbReference type="InterPro" id="IPR016979">
    <property type="entry name" value="DUF2129"/>
</dbReference>
<organism evidence="2 3">
    <name type="scientific">Allobacillus halotolerans</name>
    <dbReference type="NCBI Taxonomy" id="570278"/>
    <lineage>
        <taxon>Bacteria</taxon>
        <taxon>Bacillati</taxon>
        <taxon>Bacillota</taxon>
        <taxon>Bacilli</taxon>
        <taxon>Bacillales</taxon>
        <taxon>Bacillaceae</taxon>
        <taxon>Allobacillus</taxon>
    </lineage>
</organism>
<dbReference type="EMBL" id="JAHLZF010000006">
    <property type="protein sequence ID" value="MBU6080479.1"/>
    <property type="molecule type" value="Genomic_DNA"/>
</dbReference>
<dbReference type="PIRSF" id="PIRSF031653">
    <property type="entry name" value="UCP031653"/>
    <property type="match status" value="1"/>
</dbReference>
<comment type="caution">
    <text evidence="2">The sequence shown here is derived from an EMBL/GenBank/DDBJ whole genome shotgun (WGS) entry which is preliminary data.</text>
</comment>
<protein>
    <submittedName>
        <fullName evidence="2">YlbG family protein</fullName>
    </submittedName>
</protein>
<proteinExistence type="predicted"/>
<evidence type="ECO:0000313" key="2">
    <source>
        <dbReference type="EMBL" id="MBU6080479.1"/>
    </source>
</evidence>
<dbReference type="RefSeq" id="WP_216687027.1">
    <property type="nucleotide sequence ID" value="NZ_CAUPKR010000012.1"/>
</dbReference>
<keyword evidence="3" id="KW-1185">Reference proteome</keyword>
<gene>
    <name evidence="2" type="ORF">KQ486_05570</name>
</gene>